<evidence type="ECO:0008006" key="5">
    <source>
        <dbReference type="Google" id="ProtNLM"/>
    </source>
</evidence>
<dbReference type="InterPro" id="IPR029058">
    <property type="entry name" value="AB_hydrolase_fold"/>
</dbReference>
<dbReference type="Gene3D" id="1.10.260.130">
    <property type="match status" value="1"/>
</dbReference>
<reference evidence="3" key="1">
    <citation type="submission" date="2020-12" db="EMBL/GenBank/DDBJ databases">
        <title>Metabolic potential, ecology and presence of endohyphal bacteria is reflected in genomic diversity of Mucoromycotina.</title>
        <authorList>
            <person name="Muszewska A."/>
            <person name="Okrasinska A."/>
            <person name="Steczkiewicz K."/>
            <person name="Drgas O."/>
            <person name="Orlowska M."/>
            <person name="Perlinska-Lenart U."/>
            <person name="Aleksandrzak-Piekarczyk T."/>
            <person name="Szatraj K."/>
            <person name="Zielenkiewicz U."/>
            <person name="Pilsyk S."/>
            <person name="Malc E."/>
            <person name="Mieczkowski P."/>
            <person name="Kruszewska J.S."/>
            <person name="Biernat P."/>
            <person name="Pawlowska J."/>
        </authorList>
    </citation>
    <scope>NUCLEOTIDE SEQUENCE</scope>
    <source>
        <strain evidence="3">WA0000067209</strain>
    </source>
</reference>
<dbReference type="Gene3D" id="3.40.50.1820">
    <property type="entry name" value="alpha/beta hydrolase"/>
    <property type="match status" value="1"/>
</dbReference>
<evidence type="ECO:0000313" key="4">
    <source>
        <dbReference type="Proteomes" id="UP000654370"/>
    </source>
</evidence>
<dbReference type="InterPro" id="IPR005152">
    <property type="entry name" value="Lipase_secreted"/>
</dbReference>
<dbReference type="EMBL" id="JAEPQZ010000012">
    <property type="protein sequence ID" value="KAG2174994.1"/>
    <property type="molecule type" value="Genomic_DNA"/>
</dbReference>
<evidence type="ECO:0000313" key="3">
    <source>
        <dbReference type="EMBL" id="KAG2174994.1"/>
    </source>
</evidence>
<organism evidence="3 4">
    <name type="scientific">Mortierella isabellina</name>
    <name type="common">Filamentous fungus</name>
    <name type="synonym">Umbelopsis isabellina</name>
    <dbReference type="NCBI Taxonomy" id="91625"/>
    <lineage>
        <taxon>Eukaryota</taxon>
        <taxon>Fungi</taxon>
        <taxon>Fungi incertae sedis</taxon>
        <taxon>Mucoromycota</taxon>
        <taxon>Mucoromycotina</taxon>
        <taxon>Umbelopsidomycetes</taxon>
        <taxon>Umbelopsidales</taxon>
        <taxon>Umbelopsidaceae</taxon>
        <taxon>Umbelopsis</taxon>
    </lineage>
</organism>
<feature type="signal peptide" evidence="2">
    <location>
        <begin position="1"/>
        <end position="25"/>
    </location>
</feature>
<evidence type="ECO:0000256" key="1">
    <source>
        <dbReference type="ARBA" id="ARBA00022801"/>
    </source>
</evidence>
<proteinExistence type="inferred from homology"/>
<dbReference type="PANTHER" id="PTHR34853">
    <property type="match status" value="1"/>
</dbReference>
<evidence type="ECO:0000256" key="2">
    <source>
        <dbReference type="PIRNR" id="PIRNR029171"/>
    </source>
</evidence>
<sequence length="446" mass="46636">MSLRRIVFALAYATLLLSAAGPAVAVPVRRSVPWPQNDPFYTPPSGYESSAPGAILRTRPIPSPLAGIFSQTENVANAWQILYRTTDALGNAIATVTTLIEPHNANSAKVLSYQLAEDSAAQQCAPSYTLQSGSGGTSSSLDLLMMDAALNQGWYVTAPDYEGPKSVFTCGSTSGQGVLDSIRAVLASTSVTGVKSSAGVVLWGYSGGALATGWAAELQPTYAPELKLLGAAMGGTPSELNATVNAVNKGPFAGLIPAGFLGLSQQYPDLNSYIQSQLIPSKAAAFNNASAQCLGADSTQFANQDIFSYFQPNFLNGSPAATAIANNKMGSYVPKIPLWMYHAIHDEVVPFAPTQALVTKYCSEGANIQFTQDQLSEHIILDITGAADAFTWLKARLSGVPLAAGCTTRTTTSEILDPGALLVFGSIIFNGLQDLLGKPIGPTSLA</sequence>
<dbReference type="GO" id="GO:0004806">
    <property type="term" value="F:triacylglycerol lipase activity"/>
    <property type="evidence" value="ECO:0007669"/>
    <property type="project" value="UniProtKB-UniRule"/>
</dbReference>
<dbReference type="Proteomes" id="UP000654370">
    <property type="component" value="Unassembled WGS sequence"/>
</dbReference>
<dbReference type="GO" id="GO:0016042">
    <property type="term" value="P:lipid catabolic process"/>
    <property type="evidence" value="ECO:0007669"/>
    <property type="project" value="UniProtKB-UniRule"/>
</dbReference>
<feature type="chain" id="PRO_5034413055" description="Triacylglycerol lipase" evidence="2">
    <location>
        <begin position="26"/>
        <end position="446"/>
    </location>
</feature>
<keyword evidence="4" id="KW-1185">Reference proteome</keyword>
<accession>A0A8H7PK71</accession>
<protein>
    <recommendedName>
        <fullName evidence="5">Triacylglycerol lipase</fullName>
    </recommendedName>
</protein>
<dbReference type="AlphaFoldDB" id="A0A8H7PK71"/>
<dbReference type="PIRSF" id="PIRSF029171">
    <property type="entry name" value="Esterase_LipA"/>
    <property type="match status" value="1"/>
</dbReference>
<name>A0A8H7PK71_MORIS</name>
<comment type="caution">
    <text evidence="3">The sequence shown here is derived from an EMBL/GenBank/DDBJ whole genome shotgun (WGS) entry which is preliminary data.</text>
</comment>
<keyword evidence="2" id="KW-0732">Signal</keyword>
<comment type="similarity">
    <text evidence="2">Belongs to the AB hydrolase superfamily. Lipase family.</text>
</comment>
<dbReference type="PANTHER" id="PTHR34853:SF5">
    <property type="entry name" value="LIP-DOMAIN-CONTAINING PROTEIN-RELATED"/>
    <property type="match status" value="1"/>
</dbReference>
<gene>
    <name evidence="3" type="ORF">INT43_006056</name>
</gene>
<keyword evidence="1" id="KW-0378">Hydrolase</keyword>
<dbReference type="SUPFAM" id="SSF53474">
    <property type="entry name" value="alpha/beta-Hydrolases"/>
    <property type="match status" value="1"/>
</dbReference>
<dbReference type="OrthoDB" id="2373480at2759"/>
<dbReference type="Pfam" id="PF03583">
    <property type="entry name" value="LIP"/>
    <property type="match status" value="1"/>
</dbReference>